<dbReference type="Proteomes" id="UP000886998">
    <property type="component" value="Unassembled WGS sequence"/>
</dbReference>
<reference evidence="1" key="1">
    <citation type="submission" date="2020-08" db="EMBL/GenBank/DDBJ databases">
        <title>Multicomponent nature underlies the extraordinary mechanical properties of spider dragline silk.</title>
        <authorList>
            <person name="Kono N."/>
            <person name="Nakamura H."/>
            <person name="Mori M."/>
            <person name="Yoshida Y."/>
            <person name="Ohtoshi R."/>
            <person name="Malay A.D."/>
            <person name="Moran D.A.P."/>
            <person name="Tomita M."/>
            <person name="Numata K."/>
            <person name="Arakawa K."/>
        </authorList>
    </citation>
    <scope>NUCLEOTIDE SEQUENCE</scope>
</reference>
<proteinExistence type="predicted"/>
<dbReference type="AlphaFoldDB" id="A0A8X6KMS1"/>
<evidence type="ECO:0000313" key="1">
    <source>
        <dbReference type="EMBL" id="GFS60513.1"/>
    </source>
</evidence>
<comment type="caution">
    <text evidence="1">The sequence shown here is derived from an EMBL/GenBank/DDBJ whole genome shotgun (WGS) entry which is preliminary data.</text>
</comment>
<sequence>MIASERKKKDIQELAMRNITFLKTSFGHRGSRYHPVIRLPPGVIDKWRRILNCGTLSDFLKGITGGHCLVTDTILGRDSPSPVKG</sequence>
<name>A0A8X6KMS1_9ARAC</name>
<evidence type="ECO:0000313" key="2">
    <source>
        <dbReference type="Proteomes" id="UP000886998"/>
    </source>
</evidence>
<accession>A0A8X6KMS1</accession>
<gene>
    <name evidence="1" type="ORF">TNIN_357951</name>
</gene>
<protein>
    <submittedName>
        <fullName evidence="1">Uncharacterized protein</fullName>
    </submittedName>
</protein>
<organism evidence="1 2">
    <name type="scientific">Trichonephila inaurata madagascariensis</name>
    <dbReference type="NCBI Taxonomy" id="2747483"/>
    <lineage>
        <taxon>Eukaryota</taxon>
        <taxon>Metazoa</taxon>
        <taxon>Ecdysozoa</taxon>
        <taxon>Arthropoda</taxon>
        <taxon>Chelicerata</taxon>
        <taxon>Arachnida</taxon>
        <taxon>Araneae</taxon>
        <taxon>Araneomorphae</taxon>
        <taxon>Entelegynae</taxon>
        <taxon>Araneoidea</taxon>
        <taxon>Nephilidae</taxon>
        <taxon>Trichonephila</taxon>
        <taxon>Trichonephila inaurata</taxon>
    </lineage>
</organism>
<dbReference type="EMBL" id="BMAV01027578">
    <property type="protein sequence ID" value="GFS60513.1"/>
    <property type="molecule type" value="Genomic_DNA"/>
</dbReference>
<keyword evidence="2" id="KW-1185">Reference proteome</keyword>